<dbReference type="Proteomes" id="UP000003856">
    <property type="component" value="Unassembled WGS sequence"/>
</dbReference>
<dbReference type="GO" id="GO:0016020">
    <property type="term" value="C:membrane"/>
    <property type="evidence" value="ECO:0007669"/>
    <property type="project" value="UniProtKB-SubCell"/>
</dbReference>
<dbReference type="InterPro" id="IPR027094">
    <property type="entry name" value="Mitofusin_fam"/>
</dbReference>
<keyword evidence="9" id="KW-1185">Reference proteome</keyword>
<evidence type="ECO:0000256" key="4">
    <source>
        <dbReference type="ARBA" id="ARBA00023134"/>
    </source>
</evidence>
<comment type="subcellular location">
    <subcellularLocation>
        <location evidence="1">Membrane</location>
    </subcellularLocation>
</comment>
<organism evidence="8 9">
    <name type="scientific">Acidovorax delafieldii 2AN</name>
    <dbReference type="NCBI Taxonomy" id="573060"/>
    <lineage>
        <taxon>Bacteria</taxon>
        <taxon>Pseudomonadati</taxon>
        <taxon>Pseudomonadota</taxon>
        <taxon>Betaproteobacteria</taxon>
        <taxon>Burkholderiales</taxon>
        <taxon>Comamonadaceae</taxon>
        <taxon>Acidovorax</taxon>
    </lineage>
</organism>
<feature type="domain" description="Dynamin N-terminal" evidence="7">
    <location>
        <begin position="70"/>
        <end position="317"/>
    </location>
</feature>
<evidence type="ECO:0000256" key="6">
    <source>
        <dbReference type="SAM" id="Coils"/>
    </source>
</evidence>
<gene>
    <name evidence="8" type="ORF">AcdelDRAFT_0049</name>
</gene>
<dbReference type="InterPro" id="IPR045063">
    <property type="entry name" value="Dynamin_N"/>
</dbReference>
<reference evidence="8 9" key="1">
    <citation type="submission" date="2009-05" db="EMBL/GenBank/DDBJ databases">
        <title>The draft genome of Acidovorax delafieldii 2AN.</title>
        <authorList>
            <consortium name="US DOE Joint Genome Institute (JGI-PGF)"/>
            <person name="Lucas S."/>
            <person name="Copeland A."/>
            <person name="Lapidus A."/>
            <person name="Glavina del Rio T."/>
            <person name="Tice H."/>
            <person name="Bruce D."/>
            <person name="Goodwin L."/>
            <person name="Pitluck S."/>
            <person name="Larimer F."/>
            <person name="Land M.L."/>
            <person name="Hauser L."/>
            <person name="Shelobolina E.S."/>
            <person name="Picardal F."/>
            <person name="Roden E."/>
            <person name="Emerson D."/>
        </authorList>
    </citation>
    <scope>NUCLEOTIDE SEQUENCE [LARGE SCALE GENOMIC DNA]</scope>
    <source>
        <strain evidence="8 9">2AN</strain>
    </source>
</reference>
<dbReference type="InterPro" id="IPR027417">
    <property type="entry name" value="P-loop_NTPase"/>
</dbReference>
<dbReference type="AlphaFoldDB" id="C5SZG9"/>
<comment type="caution">
    <text evidence="8">The sequence shown here is derived from an EMBL/GenBank/DDBJ whole genome shotgun (WGS) entry which is preliminary data.</text>
</comment>
<keyword evidence="6" id="KW-0175">Coiled coil</keyword>
<dbReference type="SUPFAM" id="SSF52540">
    <property type="entry name" value="P-loop containing nucleoside triphosphate hydrolases"/>
    <property type="match status" value="1"/>
</dbReference>
<keyword evidence="4" id="KW-0342">GTP-binding</keyword>
<evidence type="ECO:0000256" key="2">
    <source>
        <dbReference type="ARBA" id="ARBA00022741"/>
    </source>
</evidence>
<evidence type="ECO:0000259" key="7">
    <source>
        <dbReference type="Pfam" id="PF00350"/>
    </source>
</evidence>
<dbReference type="PANTHER" id="PTHR10465">
    <property type="entry name" value="TRANSMEMBRANE GTPASE FZO1"/>
    <property type="match status" value="1"/>
</dbReference>
<keyword evidence="3" id="KW-0378">Hydrolase</keyword>
<evidence type="ECO:0000256" key="1">
    <source>
        <dbReference type="ARBA" id="ARBA00004370"/>
    </source>
</evidence>
<evidence type="ECO:0000256" key="5">
    <source>
        <dbReference type="ARBA" id="ARBA00023136"/>
    </source>
</evidence>
<protein>
    <recommendedName>
        <fullName evidence="7">Dynamin N-terminal domain-containing protein</fullName>
    </recommendedName>
</protein>
<dbReference type="GO" id="GO:0003924">
    <property type="term" value="F:GTPase activity"/>
    <property type="evidence" value="ECO:0007669"/>
    <property type="project" value="InterPro"/>
</dbReference>
<keyword evidence="5" id="KW-0472">Membrane</keyword>
<dbReference type="GO" id="GO:0005525">
    <property type="term" value="F:GTP binding"/>
    <property type="evidence" value="ECO:0007669"/>
    <property type="project" value="UniProtKB-KW"/>
</dbReference>
<accession>C5SZG9</accession>
<feature type="coiled-coil region" evidence="6">
    <location>
        <begin position="584"/>
        <end position="611"/>
    </location>
</feature>
<dbReference type="PANTHER" id="PTHR10465:SF0">
    <property type="entry name" value="SARCALUMENIN"/>
    <property type="match status" value="1"/>
</dbReference>
<evidence type="ECO:0000313" key="9">
    <source>
        <dbReference type="Proteomes" id="UP000003856"/>
    </source>
</evidence>
<evidence type="ECO:0000313" key="8">
    <source>
        <dbReference type="EMBL" id="EER62365.1"/>
    </source>
</evidence>
<evidence type="ECO:0000256" key="3">
    <source>
        <dbReference type="ARBA" id="ARBA00022801"/>
    </source>
</evidence>
<dbReference type="EMBL" id="ACQT01000001">
    <property type="protein sequence ID" value="EER62365.1"/>
    <property type="molecule type" value="Genomic_DNA"/>
</dbReference>
<name>C5SZG9_ACIDE</name>
<sequence length="759" mass="82943">MKLSMITSKTLDKQVARLMDRLSRFDEVLDQHPDLTRGLRGKIQESNWLNADALQSAIAEKAREGRQLRVGIIGRVKAGKSSLLNALLFDGKDVLPKAATPMTASLTVLAYGELPRAEVEPFEQKDLAEMARLAAEYERELKARLEARLAQQNARPPTFGGRPAPPMDPERLQQAVRRELDQDPLLGAAKDMHDRILQAGGMPVQWGHGETIQLEADSIEALRERLADYVGANGRFTPFTNCLRLYLPLPGLKDLEVVDTPGINDPIPSRETRTYRELHRCDAVFVVSPAGQFLNAQDLELMDRLGKKEGVREVFLVASQVDNQLFGSVQRKFGGQLPEALADVQQILTKQARQILAAQRGSNPGVAQLLSGLQDRLVVTSSVSHALLVQPKGEWDTNTRHIQQMLGKLYPAAFGTPEASREHLTSLAGIAKTRGLLEHVRERKESIQASSVQDFVQDRGQVLAQSLTNSLEILGHNRATAEAATGEGLEDQLKALQSAKTRGTSVVNLAVQNAADDSTAALEAALAAAADAVFGKARRAAEGARGTGVESYTVDSDGVGAWIARNLWGGGQETRTQTVQTIKAGTVRNALESLHLNLERAQQEAVTVQRTKLRQSLVRSVMGRLRETQVLADRDIDGIALEQACLTAIGELRSFDDPQLPALPDDLTRSGTLKGSAAECFDQAAQNYLLELQKAASLSGRNLALAYENRLKDVDVGAALFGHYEEQIQSLKSHIKERTATLKRYDALMADLKELQHGA</sequence>
<dbReference type="Pfam" id="PF00350">
    <property type="entry name" value="Dynamin_N"/>
    <property type="match status" value="1"/>
</dbReference>
<proteinExistence type="predicted"/>
<keyword evidence="2" id="KW-0547">Nucleotide-binding</keyword>
<dbReference type="Gene3D" id="3.40.50.300">
    <property type="entry name" value="P-loop containing nucleotide triphosphate hydrolases"/>
    <property type="match status" value="1"/>
</dbReference>
<dbReference type="PATRIC" id="fig|573060.9.peg.5187"/>